<dbReference type="GO" id="GO:0016477">
    <property type="term" value="P:cell migration"/>
    <property type="evidence" value="ECO:0007669"/>
    <property type="project" value="TreeGrafter"/>
</dbReference>
<name>A0A1B6LTC3_9HEMI</name>
<evidence type="ECO:0000256" key="10">
    <source>
        <dbReference type="PROSITE-ProRule" id="PRU00043"/>
    </source>
</evidence>
<keyword evidence="2" id="KW-0245">EGF-like domain</keyword>
<evidence type="ECO:0000256" key="9">
    <source>
        <dbReference type="ARBA" id="ARBA00023157"/>
    </source>
</evidence>
<accession>A0A1B6LTC3</accession>
<dbReference type="SUPFAM" id="SSF49313">
    <property type="entry name" value="Cadherin-like"/>
    <property type="match status" value="2"/>
</dbReference>
<keyword evidence="6 10" id="KW-0106">Calcium</keyword>
<dbReference type="FunFam" id="2.60.40.60:FF:000058">
    <property type="entry name" value="FAT atypical cadherin 3"/>
    <property type="match status" value="1"/>
</dbReference>
<evidence type="ECO:0000256" key="2">
    <source>
        <dbReference type="ARBA" id="ARBA00022536"/>
    </source>
</evidence>
<comment type="subcellular location">
    <subcellularLocation>
        <location evidence="1">Membrane</location>
        <topology evidence="1">Single-pass membrane protein</topology>
    </subcellularLocation>
</comment>
<protein>
    <recommendedName>
        <fullName evidence="11">Cadherin domain-containing protein</fullName>
    </recommendedName>
</protein>
<keyword evidence="9" id="KW-1015">Disulfide bond</keyword>
<dbReference type="EMBL" id="GEBQ01013054">
    <property type="protein sequence ID" value="JAT26923.1"/>
    <property type="molecule type" value="Transcribed_RNA"/>
</dbReference>
<dbReference type="PROSITE" id="PS00232">
    <property type="entry name" value="CADHERIN_1"/>
    <property type="match status" value="1"/>
</dbReference>
<dbReference type="InterPro" id="IPR002126">
    <property type="entry name" value="Cadherin-like_dom"/>
</dbReference>
<keyword evidence="8" id="KW-0472">Membrane</keyword>
<dbReference type="GO" id="GO:0045296">
    <property type="term" value="F:cadherin binding"/>
    <property type="evidence" value="ECO:0007669"/>
    <property type="project" value="TreeGrafter"/>
</dbReference>
<dbReference type="GO" id="GO:0016342">
    <property type="term" value="C:catenin complex"/>
    <property type="evidence" value="ECO:0007669"/>
    <property type="project" value="TreeGrafter"/>
</dbReference>
<dbReference type="PROSITE" id="PS50268">
    <property type="entry name" value="CADHERIN_2"/>
    <property type="match status" value="2"/>
</dbReference>
<feature type="domain" description="Cadherin" evidence="11">
    <location>
        <begin position="4"/>
        <end position="65"/>
    </location>
</feature>
<evidence type="ECO:0000256" key="6">
    <source>
        <dbReference type="ARBA" id="ARBA00022837"/>
    </source>
</evidence>
<evidence type="ECO:0000256" key="4">
    <source>
        <dbReference type="ARBA" id="ARBA00022729"/>
    </source>
</evidence>
<evidence type="ECO:0000256" key="5">
    <source>
        <dbReference type="ARBA" id="ARBA00022737"/>
    </source>
</evidence>
<evidence type="ECO:0000256" key="8">
    <source>
        <dbReference type="ARBA" id="ARBA00023136"/>
    </source>
</evidence>
<feature type="non-terminal residue" evidence="12">
    <location>
        <position position="1"/>
    </location>
</feature>
<dbReference type="GO" id="GO:0007156">
    <property type="term" value="P:homophilic cell adhesion via plasma membrane adhesion molecules"/>
    <property type="evidence" value="ECO:0007669"/>
    <property type="project" value="InterPro"/>
</dbReference>
<dbReference type="PRINTS" id="PR00205">
    <property type="entry name" value="CADHERIN"/>
</dbReference>
<dbReference type="InterPro" id="IPR039808">
    <property type="entry name" value="Cadherin"/>
</dbReference>
<dbReference type="PANTHER" id="PTHR24027:SF423">
    <property type="entry name" value="PROTOCADHERIN-16"/>
    <property type="match status" value="1"/>
</dbReference>
<dbReference type="GO" id="GO:0008013">
    <property type="term" value="F:beta-catenin binding"/>
    <property type="evidence" value="ECO:0007669"/>
    <property type="project" value="TreeGrafter"/>
</dbReference>
<keyword evidence="7" id="KW-1133">Transmembrane helix</keyword>
<dbReference type="InterPro" id="IPR015919">
    <property type="entry name" value="Cadherin-like_sf"/>
</dbReference>
<evidence type="ECO:0000256" key="3">
    <source>
        <dbReference type="ARBA" id="ARBA00022692"/>
    </source>
</evidence>
<gene>
    <name evidence="12" type="ORF">g.53011</name>
</gene>
<dbReference type="InterPro" id="IPR020894">
    <property type="entry name" value="Cadherin_CS"/>
</dbReference>
<evidence type="ECO:0000313" key="12">
    <source>
        <dbReference type="EMBL" id="JAT26923.1"/>
    </source>
</evidence>
<dbReference type="Gene3D" id="2.60.40.60">
    <property type="entry name" value="Cadherins"/>
    <property type="match status" value="2"/>
</dbReference>
<sequence>DGKFTLGYATGVLALARPLDVSTVGVSPEYRLNITASDHGSPSPKRTTLPLTLVVQGSTEAPPRFIHATYHANIPEDAAVGSVVTKVAAGTGPQDTGGRSSNLSFHMTRGVADDKFAVDAERGTVTLVGTLDRETKDRYVIPIYVMDKLYYDVATISIRVTDVNDHAPEFRPGACYPLSVPENSDLAV</sequence>
<evidence type="ECO:0000256" key="7">
    <source>
        <dbReference type="ARBA" id="ARBA00022989"/>
    </source>
</evidence>
<evidence type="ECO:0000256" key="1">
    <source>
        <dbReference type="ARBA" id="ARBA00004167"/>
    </source>
</evidence>
<dbReference type="AlphaFoldDB" id="A0A1B6LTC3"/>
<keyword evidence="4" id="KW-0732">Signal</keyword>
<feature type="domain" description="Cadherin" evidence="11">
    <location>
        <begin position="66"/>
        <end position="170"/>
    </location>
</feature>
<keyword evidence="3" id="KW-0812">Transmembrane</keyword>
<organism evidence="12">
    <name type="scientific">Graphocephala atropunctata</name>
    <dbReference type="NCBI Taxonomy" id="36148"/>
    <lineage>
        <taxon>Eukaryota</taxon>
        <taxon>Metazoa</taxon>
        <taxon>Ecdysozoa</taxon>
        <taxon>Arthropoda</taxon>
        <taxon>Hexapoda</taxon>
        <taxon>Insecta</taxon>
        <taxon>Pterygota</taxon>
        <taxon>Neoptera</taxon>
        <taxon>Paraneoptera</taxon>
        <taxon>Hemiptera</taxon>
        <taxon>Auchenorrhyncha</taxon>
        <taxon>Membracoidea</taxon>
        <taxon>Cicadellidae</taxon>
        <taxon>Cicadellinae</taxon>
        <taxon>Cicadellini</taxon>
        <taxon>Graphocephala</taxon>
    </lineage>
</organism>
<dbReference type="SMART" id="SM00112">
    <property type="entry name" value="CA"/>
    <property type="match status" value="1"/>
</dbReference>
<evidence type="ECO:0000259" key="11">
    <source>
        <dbReference type="PROSITE" id="PS50268"/>
    </source>
</evidence>
<feature type="non-terminal residue" evidence="12">
    <location>
        <position position="188"/>
    </location>
</feature>
<keyword evidence="5" id="KW-0677">Repeat</keyword>
<proteinExistence type="predicted"/>
<reference evidence="12" key="1">
    <citation type="submission" date="2015-11" db="EMBL/GenBank/DDBJ databases">
        <title>De novo transcriptome assembly of four potential Pierce s Disease insect vectors from Arizona vineyards.</title>
        <authorList>
            <person name="Tassone E.E."/>
        </authorList>
    </citation>
    <scope>NUCLEOTIDE SEQUENCE</scope>
</reference>
<dbReference type="CDD" id="cd11304">
    <property type="entry name" value="Cadherin_repeat"/>
    <property type="match status" value="2"/>
</dbReference>
<dbReference type="GO" id="GO:0005509">
    <property type="term" value="F:calcium ion binding"/>
    <property type="evidence" value="ECO:0007669"/>
    <property type="project" value="UniProtKB-UniRule"/>
</dbReference>
<dbReference type="PANTHER" id="PTHR24027">
    <property type="entry name" value="CADHERIN-23"/>
    <property type="match status" value="1"/>
</dbReference>
<dbReference type="Pfam" id="PF00028">
    <property type="entry name" value="Cadherin"/>
    <property type="match status" value="1"/>
</dbReference>